<name>A0A6I4WC57_9ACTN</name>
<proteinExistence type="predicted"/>
<dbReference type="OrthoDB" id="3522542at2"/>
<accession>A0A6I4WC57</accession>
<evidence type="ECO:0000313" key="1">
    <source>
        <dbReference type="EMBL" id="MXQ67238.1"/>
    </source>
</evidence>
<reference evidence="1 2" key="1">
    <citation type="submission" date="2019-12" db="EMBL/GenBank/DDBJ databases">
        <title>Nocardia macrotermitis sp. nov. and Nocardia aurantia sp. nov., isolated from the gut of the fungus growing-termite Macrotermes natalensis.</title>
        <authorList>
            <person name="Christine B."/>
            <person name="Rene B."/>
        </authorList>
    </citation>
    <scope>NUCLEOTIDE SEQUENCE [LARGE SCALE GENOMIC DNA]</scope>
    <source>
        <strain evidence="1 2">DSM 102126</strain>
    </source>
</reference>
<keyword evidence="2" id="KW-1185">Reference proteome</keyword>
<organism evidence="1 2">
    <name type="scientific">Actinomadura rayongensis</name>
    <dbReference type="NCBI Taxonomy" id="1429076"/>
    <lineage>
        <taxon>Bacteria</taxon>
        <taxon>Bacillati</taxon>
        <taxon>Actinomycetota</taxon>
        <taxon>Actinomycetes</taxon>
        <taxon>Streptosporangiales</taxon>
        <taxon>Thermomonosporaceae</taxon>
        <taxon>Actinomadura</taxon>
    </lineage>
</organism>
<dbReference type="Proteomes" id="UP000431901">
    <property type="component" value="Unassembled WGS sequence"/>
</dbReference>
<evidence type="ECO:0000313" key="2">
    <source>
        <dbReference type="Proteomes" id="UP000431901"/>
    </source>
</evidence>
<protein>
    <submittedName>
        <fullName evidence="1">Uncharacterized protein</fullName>
    </submittedName>
</protein>
<dbReference type="AlphaFoldDB" id="A0A6I4WC57"/>
<dbReference type="EMBL" id="WUTW01000006">
    <property type="protein sequence ID" value="MXQ67238.1"/>
    <property type="molecule type" value="Genomic_DNA"/>
</dbReference>
<gene>
    <name evidence="1" type="ORF">GQ466_24800</name>
</gene>
<sequence>MSEPMPFLFQRQLGTVRRRQARPADEYRPVTQAEWLGFEEHFDQRKVELGGCARPYATACQHEHACLRCPMININPKMLPRLDEIELDLLARRSRAEAEGWLGEIEGIDLTLSFLRQKRDQTRRLARVAPVDLGIPTLGGRAS</sequence>
<comment type="caution">
    <text evidence="1">The sequence shown here is derived from an EMBL/GenBank/DDBJ whole genome shotgun (WGS) entry which is preliminary data.</text>
</comment>